<dbReference type="CDD" id="cd06225">
    <property type="entry name" value="HAMP"/>
    <property type="match status" value="1"/>
</dbReference>
<dbReference type="PROSITE" id="PS50109">
    <property type="entry name" value="HIS_KIN"/>
    <property type="match status" value="1"/>
</dbReference>
<dbReference type="GO" id="GO:0005524">
    <property type="term" value="F:ATP binding"/>
    <property type="evidence" value="ECO:0007669"/>
    <property type="project" value="UniProtKB-KW"/>
</dbReference>
<evidence type="ECO:0000256" key="13">
    <source>
        <dbReference type="ARBA" id="ARBA00023136"/>
    </source>
</evidence>
<evidence type="ECO:0000256" key="9">
    <source>
        <dbReference type="ARBA" id="ARBA00022777"/>
    </source>
</evidence>
<dbReference type="InterPro" id="IPR003594">
    <property type="entry name" value="HATPase_dom"/>
</dbReference>
<evidence type="ECO:0000256" key="6">
    <source>
        <dbReference type="ARBA" id="ARBA00022679"/>
    </source>
</evidence>
<dbReference type="EMBL" id="QUOV01000001">
    <property type="protein sequence ID" value="REL35678.1"/>
    <property type="molecule type" value="Genomic_DNA"/>
</dbReference>
<keyword evidence="13 14" id="KW-0472">Membrane</keyword>
<evidence type="ECO:0000256" key="8">
    <source>
        <dbReference type="ARBA" id="ARBA00022741"/>
    </source>
</evidence>
<dbReference type="Gene3D" id="3.30.565.10">
    <property type="entry name" value="Histidine kinase-like ATPase, C-terminal domain"/>
    <property type="match status" value="1"/>
</dbReference>
<comment type="catalytic activity">
    <reaction evidence="1">
        <text>ATP + protein L-histidine = ADP + protein N-phospho-L-histidine.</text>
        <dbReference type="EC" id="2.7.13.3"/>
    </reaction>
</comment>
<evidence type="ECO:0000256" key="10">
    <source>
        <dbReference type="ARBA" id="ARBA00022840"/>
    </source>
</evidence>
<evidence type="ECO:0000256" key="4">
    <source>
        <dbReference type="ARBA" id="ARBA00022475"/>
    </source>
</evidence>
<evidence type="ECO:0000259" key="16">
    <source>
        <dbReference type="PROSITE" id="PS50885"/>
    </source>
</evidence>
<evidence type="ECO:0000256" key="5">
    <source>
        <dbReference type="ARBA" id="ARBA00022553"/>
    </source>
</evidence>
<dbReference type="SMART" id="SM00387">
    <property type="entry name" value="HATPase_c"/>
    <property type="match status" value="1"/>
</dbReference>
<evidence type="ECO:0000256" key="1">
    <source>
        <dbReference type="ARBA" id="ARBA00000085"/>
    </source>
</evidence>
<feature type="domain" description="Histidine kinase" evidence="15">
    <location>
        <begin position="237"/>
        <end position="445"/>
    </location>
</feature>
<dbReference type="InterPro" id="IPR005467">
    <property type="entry name" value="His_kinase_dom"/>
</dbReference>
<dbReference type="SUPFAM" id="SSF47384">
    <property type="entry name" value="Homodimeric domain of signal transducing histidine kinase"/>
    <property type="match status" value="1"/>
</dbReference>
<comment type="caution">
    <text evidence="17">The sequence shown here is derived from an EMBL/GenBank/DDBJ whole genome shotgun (WGS) entry which is preliminary data.</text>
</comment>
<dbReference type="RefSeq" id="WP_116000350.1">
    <property type="nucleotide sequence ID" value="NZ_QUOV01000001.1"/>
</dbReference>
<dbReference type="InterPro" id="IPR003660">
    <property type="entry name" value="HAMP_dom"/>
</dbReference>
<evidence type="ECO:0000256" key="14">
    <source>
        <dbReference type="SAM" id="Phobius"/>
    </source>
</evidence>
<reference evidence="17 18" key="1">
    <citation type="submission" date="2018-08" db="EMBL/GenBank/DDBJ databases">
        <title>Thalassotalea euphylliae genome.</title>
        <authorList>
            <person name="Summers S."/>
            <person name="Rice S.A."/>
            <person name="Freckelton M.L."/>
            <person name="Nedved B.T."/>
            <person name="Hadfield M.G."/>
        </authorList>
    </citation>
    <scope>NUCLEOTIDE SEQUENCE [LARGE SCALE GENOMIC DNA]</scope>
    <source>
        <strain evidence="17 18">H2</strain>
    </source>
</reference>
<dbReference type="InterPro" id="IPR004358">
    <property type="entry name" value="Sig_transdc_His_kin-like_C"/>
</dbReference>
<keyword evidence="7 14" id="KW-0812">Transmembrane</keyword>
<dbReference type="AlphaFoldDB" id="A0A3E0UFB1"/>
<name>A0A3E0UFB1_9GAMM</name>
<feature type="transmembrane region" description="Helical" evidence="14">
    <location>
        <begin position="12"/>
        <end position="31"/>
    </location>
</feature>
<keyword evidence="11 14" id="KW-1133">Transmembrane helix</keyword>
<evidence type="ECO:0000256" key="7">
    <source>
        <dbReference type="ARBA" id="ARBA00022692"/>
    </source>
</evidence>
<evidence type="ECO:0000256" key="12">
    <source>
        <dbReference type="ARBA" id="ARBA00023012"/>
    </source>
</evidence>
<dbReference type="Gene3D" id="6.10.340.10">
    <property type="match status" value="1"/>
</dbReference>
<keyword evidence="10" id="KW-0067">ATP-binding</keyword>
<keyword evidence="12" id="KW-0902">Two-component regulatory system</keyword>
<evidence type="ECO:0000256" key="2">
    <source>
        <dbReference type="ARBA" id="ARBA00004651"/>
    </source>
</evidence>
<evidence type="ECO:0000256" key="3">
    <source>
        <dbReference type="ARBA" id="ARBA00012438"/>
    </source>
</evidence>
<organism evidence="17 18">
    <name type="scientific">Thalassotalea euphylliae</name>
    <dbReference type="NCBI Taxonomy" id="1655234"/>
    <lineage>
        <taxon>Bacteria</taxon>
        <taxon>Pseudomonadati</taxon>
        <taxon>Pseudomonadota</taxon>
        <taxon>Gammaproteobacteria</taxon>
        <taxon>Alteromonadales</taxon>
        <taxon>Colwelliaceae</taxon>
        <taxon>Thalassotalea</taxon>
    </lineage>
</organism>
<evidence type="ECO:0000259" key="15">
    <source>
        <dbReference type="PROSITE" id="PS50109"/>
    </source>
</evidence>
<dbReference type="CDD" id="cd00082">
    <property type="entry name" value="HisKA"/>
    <property type="match status" value="1"/>
</dbReference>
<dbReference type="GO" id="GO:0005886">
    <property type="term" value="C:plasma membrane"/>
    <property type="evidence" value="ECO:0007669"/>
    <property type="project" value="UniProtKB-SubCell"/>
</dbReference>
<protein>
    <recommendedName>
        <fullName evidence="3">histidine kinase</fullName>
        <ecNumber evidence="3">2.7.13.3</ecNumber>
    </recommendedName>
</protein>
<keyword evidence="6" id="KW-0808">Transferase</keyword>
<dbReference type="PRINTS" id="PR00344">
    <property type="entry name" value="BCTRLSENSOR"/>
</dbReference>
<dbReference type="Pfam" id="PF00512">
    <property type="entry name" value="HisKA"/>
    <property type="match status" value="1"/>
</dbReference>
<evidence type="ECO:0000313" key="17">
    <source>
        <dbReference type="EMBL" id="REL35678.1"/>
    </source>
</evidence>
<dbReference type="OrthoDB" id="9804645at2"/>
<keyword evidence="4" id="KW-1003">Cell membrane</keyword>
<dbReference type="EC" id="2.7.13.3" evidence="3"/>
<dbReference type="InterPro" id="IPR036890">
    <property type="entry name" value="HATPase_C_sf"/>
</dbReference>
<dbReference type="SMART" id="SM00388">
    <property type="entry name" value="HisKA"/>
    <property type="match status" value="1"/>
</dbReference>
<accession>A0A3E0UFB1</accession>
<keyword evidence="8" id="KW-0547">Nucleotide-binding</keyword>
<feature type="transmembrane region" description="Helical" evidence="14">
    <location>
        <begin position="154"/>
        <end position="176"/>
    </location>
</feature>
<gene>
    <name evidence="17" type="ORF">DXX92_10190</name>
</gene>
<dbReference type="PANTHER" id="PTHR45528:SF1">
    <property type="entry name" value="SENSOR HISTIDINE KINASE CPXA"/>
    <property type="match status" value="1"/>
</dbReference>
<dbReference type="InterPro" id="IPR036097">
    <property type="entry name" value="HisK_dim/P_sf"/>
</dbReference>
<keyword evidence="5" id="KW-0597">Phosphoprotein</keyword>
<comment type="subcellular location">
    <subcellularLocation>
        <location evidence="2">Cell membrane</location>
        <topology evidence="2">Multi-pass membrane protein</topology>
    </subcellularLocation>
</comment>
<keyword evidence="9" id="KW-0418">Kinase</keyword>
<dbReference type="InterPro" id="IPR003661">
    <property type="entry name" value="HisK_dim/P_dom"/>
</dbReference>
<dbReference type="PANTHER" id="PTHR45528">
    <property type="entry name" value="SENSOR HISTIDINE KINASE CPXA"/>
    <property type="match status" value="1"/>
</dbReference>
<sequence>MNKLFSSFFARLYGYIVIAMLASMLLTFAVLDNWNEHNNTEDFVDDTLFVVAVLERQRHEKAQSAKVFYPLLDSLLYPFEVNWINNTSIESKCADCEFIGSYKNVDVYERVDGLLVAVHRLTQAMPGVLLLQDKQTLLPEHRDENLFYAFDLEAYAVEVVCVFIILASGAALYLPLRQLQHSIIHLDDVSEKIGAGDFSVRANKDLPVPLNKLADRFNTMAKELSSKFNESQIFAQAVPHELRTPLSRIQLAAGILRQHMPNEEQLTLIDNIDQYIDDIDGLCTQIIAFSKLNLQSEKSSKKQVTLVNFINNRVQQLALEPDIEIRVYCSTSIELFVNEVNLRLVLDNLLKNAVLYAHQQVTVRIESNEAQVVLCIEDDGDGIPEQDRANIFIPFARLDKSRNRNTGGLGLGLAITSAATKAMHGSIKVTDANPHGAKFMVVIPV</sequence>
<evidence type="ECO:0000256" key="11">
    <source>
        <dbReference type="ARBA" id="ARBA00022989"/>
    </source>
</evidence>
<dbReference type="SUPFAM" id="SSF55874">
    <property type="entry name" value="ATPase domain of HSP90 chaperone/DNA topoisomerase II/histidine kinase"/>
    <property type="match status" value="1"/>
</dbReference>
<evidence type="ECO:0000313" key="18">
    <source>
        <dbReference type="Proteomes" id="UP000256999"/>
    </source>
</evidence>
<feature type="domain" description="HAMP" evidence="16">
    <location>
        <begin position="177"/>
        <end position="229"/>
    </location>
</feature>
<dbReference type="InterPro" id="IPR050398">
    <property type="entry name" value="HssS/ArlS-like"/>
</dbReference>
<dbReference type="Pfam" id="PF02518">
    <property type="entry name" value="HATPase_c"/>
    <property type="match status" value="1"/>
</dbReference>
<dbReference type="Gene3D" id="1.10.287.130">
    <property type="match status" value="1"/>
</dbReference>
<dbReference type="GO" id="GO:0000155">
    <property type="term" value="F:phosphorelay sensor kinase activity"/>
    <property type="evidence" value="ECO:0007669"/>
    <property type="project" value="InterPro"/>
</dbReference>
<dbReference type="Proteomes" id="UP000256999">
    <property type="component" value="Unassembled WGS sequence"/>
</dbReference>
<dbReference type="PROSITE" id="PS50885">
    <property type="entry name" value="HAMP"/>
    <property type="match status" value="1"/>
</dbReference>
<proteinExistence type="predicted"/>